<feature type="region of interest" description="Disordered" evidence="1">
    <location>
        <begin position="26"/>
        <end position="64"/>
    </location>
</feature>
<name>A0A8D8TDU7_9HEMI</name>
<sequence length="149" mass="16742">MKKKFPLFFVQVGEDHRAGRAGLQVHEQSAGQGVRTGGPGVEATRQQSAAEPDKQYAQTRRGRDVPVCNRRREVQASCQGHIRQGRGELHLHLYFHPSRRLSSLPLLLPATLWPRYAPSPHYQWGGAHIPPVQFDDVISDFDAVFVRGL</sequence>
<evidence type="ECO:0000256" key="1">
    <source>
        <dbReference type="SAM" id="MobiDB-lite"/>
    </source>
</evidence>
<organism evidence="2">
    <name type="scientific">Cacopsylla melanoneura</name>
    <dbReference type="NCBI Taxonomy" id="428564"/>
    <lineage>
        <taxon>Eukaryota</taxon>
        <taxon>Metazoa</taxon>
        <taxon>Ecdysozoa</taxon>
        <taxon>Arthropoda</taxon>
        <taxon>Hexapoda</taxon>
        <taxon>Insecta</taxon>
        <taxon>Pterygota</taxon>
        <taxon>Neoptera</taxon>
        <taxon>Paraneoptera</taxon>
        <taxon>Hemiptera</taxon>
        <taxon>Sternorrhyncha</taxon>
        <taxon>Psylloidea</taxon>
        <taxon>Psyllidae</taxon>
        <taxon>Psyllinae</taxon>
        <taxon>Cacopsylla</taxon>
    </lineage>
</organism>
<dbReference type="EMBL" id="HBUF01277276">
    <property type="protein sequence ID" value="CAG6686575.1"/>
    <property type="molecule type" value="Transcribed_RNA"/>
</dbReference>
<proteinExistence type="predicted"/>
<accession>A0A8D8TDU7</accession>
<protein>
    <submittedName>
        <fullName evidence="2">Uncharacterized protein</fullName>
    </submittedName>
</protein>
<evidence type="ECO:0000313" key="2">
    <source>
        <dbReference type="EMBL" id="CAG6686575.1"/>
    </source>
</evidence>
<reference evidence="2" key="1">
    <citation type="submission" date="2021-05" db="EMBL/GenBank/DDBJ databases">
        <authorList>
            <person name="Alioto T."/>
            <person name="Alioto T."/>
            <person name="Gomez Garrido J."/>
        </authorList>
    </citation>
    <scope>NUCLEOTIDE SEQUENCE</scope>
</reference>
<dbReference type="AlphaFoldDB" id="A0A8D8TDU7"/>